<protein>
    <submittedName>
        <fullName evidence="1">Uncharacterized protein DUF742</fullName>
    </submittedName>
</protein>
<sequence length="125" mass="13758">MARFDERWVDDDAGPVVRSYAFTRGRTRPRGATLDVVTLLRATGREPPWGTRLSREDTRLLRLCRASSVLADLASDLGLPLGVVKVLAGELIHLGLLEVARRPGPVRPHTDRALLQSVLDGLRAL</sequence>
<evidence type="ECO:0000313" key="2">
    <source>
        <dbReference type="Proteomes" id="UP000272400"/>
    </source>
</evidence>
<dbReference type="InterPro" id="IPR007995">
    <property type="entry name" value="DUF742"/>
</dbReference>
<dbReference type="EMBL" id="RJKE01000001">
    <property type="protein sequence ID" value="ROO83433.1"/>
    <property type="molecule type" value="Genomic_DNA"/>
</dbReference>
<dbReference type="PANTHER" id="PTHR36221:SF1">
    <property type="entry name" value="DUF742 DOMAIN-CONTAINING PROTEIN"/>
    <property type="match status" value="1"/>
</dbReference>
<name>A0A3N1CQ83_9ACTN</name>
<comment type="caution">
    <text evidence="1">The sequence shown here is derived from an EMBL/GenBank/DDBJ whole genome shotgun (WGS) entry which is preliminary data.</text>
</comment>
<dbReference type="Proteomes" id="UP000272400">
    <property type="component" value="Unassembled WGS sequence"/>
</dbReference>
<dbReference type="AlphaFoldDB" id="A0A3N1CQ83"/>
<evidence type="ECO:0000313" key="1">
    <source>
        <dbReference type="EMBL" id="ROO83433.1"/>
    </source>
</evidence>
<proteinExistence type="predicted"/>
<dbReference type="RefSeq" id="WP_123662606.1">
    <property type="nucleotide sequence ID" value="NZ_RJKE01000001.1"/>
</dbReference>
<gene>
    <name evidence="1" type="ORF">EDD29_0936</name>
</gene>
<reference evidence="1 2" key="1">
    <citation type="submission" date="2018-11" db="EMBL/GenBank/DDBJ databases">
        <title>Sequencing the genomes of 1000 actinobacteria strains.</title>
        <authorList>
            <person name="Klenk H.-P."/>
        </authorList>
    </citation>
    <scope>NUCLEOTIDE SEQUENCE [LARGE SCALE GENOMIC DNA]</scope>
    <source>
        <strain evidence="1 2">DSM 44254</strain>
    </source>
</reference>
<dbReference type="PANTHER" id="PTHR36221">
    <property type="entry name" value="DUF742 DOMAIN-CONTAINING PROTEIN"/>
    <property type="match status" value="1"/>
</dbReference>
<organism evidence="1 2">
    <name type="scientific">Actinocorallia herbida</name>
    <dbReference type="NCBI Taxonomy" id="58109"/>
    <lineage>
        <taxon>Bacteria</taxon>
        <taxon>Bacillati</taxon>
        <taxon>Actinomycetota</taxon>
        <taxon>Actinomycetes</taxon>
        <taxon>Streptosporangiales</taxon>
        <taxon>Thermomonosporaceae</taxon>
        <taxon>Actinocorallia</taxon>
    </lineage>
</organism>
<keyword evidence="2" id="KW-1185">Reference proteome</keyword>
<dbReference type="OrthoDB" id="3478623at2"/>
<dbReference type="Pfam" id="PF05331">
    <property type="entry name" value="DUF742"/>
    <property type="match status" value="1"/>
</dbReference>
<accession>A0A3N1CQ83</accession>